<protein>
    <submittedName>
        <fullName evidence="1">Uncharacterized protein</fullName>
    </submittedName>
</protein>
<evidence type="ECO:0000313" key="2">
    <source>
        <dbReference type="Proteomes" id="UP000828048"/>
    </source>
</evidence>
<organism evidence="1 2">
    <name type="scientific">Vaccinium darrowii</name>
    <dbReference type="NCBI Taxonomy" id="229202"/>
    <lineage>
        <taxon>Eukaryota</taxon>
        <taxon>Viridiplantae</taxon>
        <taxon>Streptophyta</taxon>
        <taxon>Embryophyta</taxon>
        <taxon>Tracheophyta</taxon>
        <taxon>Spermatophyta</taxon>
        <taxon>Magnoliopsida</taxon>
        <taxon>eudicotyledons</taxon>
        <taxon>Gunneridae</taxon>
        <taxon>Pentapetalae</taxon>
        <taxon>asterids</taxon>
        <taxon>Ericales</taxon>
        <taxon>Ericaceae</taxon>
        <taxon>Vaccinioideae</taxon>
        <taxon>Vaccinieae</taxon>
        <taxon>Vaccinium</taxon>
    </lineage>
</organism>
<proteinExistence type="predicted"/>
<gene>
    <name evidence="1" type="ORF">Vadar_033277</name>
</gene>
<dbReference type="EMBL" id="CM037158">
    <property type="protein sequence ID" value="KAH7853103.1"/>
    <property type="molecule type" value="Genomic_DNA"/>
</dbReference>
<sequence length="178" mass="20304">MAESVVSNLLSSFAPYLNKEMNMLTGVRDAIEYIKDEFERISHFLRVAETVEERDPTLKVLMKQVCEAAYDTADVLDLYMLRLGHHHGVGLRVFLSKVSCVMKTLKARHQIASEVKRIKSRIISISHGHKRYRDMYGEIEQGSSSTRSDMAWYDCRGDALLLQEANLVGIDKPKSQLI</sequence>
<evidence type="ECO:0000313" key="1">
    <source>
        <dbReference type="EMBL" id="KAH7853103.1"/>
    </source>
</evidence>
<keyword evidence="2" id="KW-1185">Reference proteome</keyword>
<dbReference type="Proteomes" id="UP000828048">
    <property type="component" value="Chromosome 8"/>
</dbReference>
<reference evidence="1 2" key="1">
    <citation type="journal article" date="2021" name="Hortic Res">
        <title>High-quality reference genome and annotation aids understanding of berry development for evergreen blueberry (Vaccinium darrowii).</title>
        <authorList>
            <person name="Yu J."/>
            <person name="Hulse-Kemp A.M."/>
            <person name="Babiker E."/>
            <person name="Staton M."/>
        </authorList>
    </citation>
    <scope>NUCLEOTIDE SEQUENCE [LARGE SCALE GENOMIC DNA]</scope>
    <source>
        <strain evidence="2">cv. NJ 8807/NJ 8810</strain>
        <tissue evidence="1">Young leaf</tissue>
    </source>
</reference>
<comment type="caution">
    <text evidence="1">The sequence shown here is derived from an EMBL/GenBank/DDBJ whole genome shotgun (WGS) entry which is preliminary data.</text>
</comment>
<accession>A0ACB7YI55</accession>
<name>A0ACB7YI55_9ERIC</name>